<dbReference type="Gene3D" id="3.40.50.200">
    <property type="entry name" value="Peptidase S8/S53 domain"/>
    <property type="match status" value="2"/>
</dbReference>
<dbReference type="InterPro" id="IPR022398">
    <property type="entry name" value="Peptidase_S8_His-AS"/>
</dbReference>
<dbReference type="OrthoDB" id="5165638at2"/>
<dbReference type="Pfam" id="PF00082">
    <property type="entry name" value="Peptidase_S8"/>
    <property type="match status" value="1"/>
</dbReference>
<protein>
    <submittedName>
        <fullName evidence="10">Subtilase family protein</fullName>
    </submittedName>
</protein>
<comment type="similarity">
    <text evidence="1 6 7">Belongs to the peptidase S8 family.</text>
</comment>
<evidence type="ECO:0000256" key="7">
    <source>
        <dbReference type="RuleBase" id="RU003355"/>
    </source>
</evidence>
<dbReference type="InterPro" id="IPR015500">
    <property type="entry name" value="Peptidase_S8_subtilisin-rel"/>
</dbReference>
<gene>
    <name evidence="10" type="ORF">CLV30_10315</name>
</gene>
<reference evidence="10 11" key="1">
    <citation type="submission" date="2018-03" db="EMBL/GenBank/DDBJ databases">
        <title>Genomic Encyclopedia of Archaeal and Bacterial Type Strains, Phase II (KMG-II): from individual species to whole genera.</title>
        <authorList>
            <person name="Goeker M."/>
        </authorList>
    </citation>
    <scope>NUCLEOTIDE SEQUENCE [LARGE SCALE GENOMIC DNA]</scope>
    <source>
        <strain evidence="10 11">DSM 45211</strain>
    </source>
</reference>
<dbReference type="InterPro" id="IPR046450">
    <property type="entry name" value="PA_dom_sf"/>
</dbReference>
<dbReference type="PRINTS" id="PR00723">
    <property type="entry name" value="SUBTILISIN"/>
</dbReference>
<evidence type="ECO:0000256" key="8">
    <source>
        <dbReference type="SAM" id="SignalP"/>
    </source>
</evidence>
<feature type="domain" description="Peptidase S8/S53" evidence="9">
    <location>
        <begin position="187"/>
        <end position="609"/>
    </location>
</feature>
<evidence type="ECO:0000256" key="2">
    <source>
        <dbReference type="ARBA" id="ARBA00022670"/>
    </source>
</evidence>
<dbReference type="SUPFAM" id="SSF52743">
    <property type="entry name" value="Subtilisin-like"/>
    <property type="match status" value="1"/>
</dbReference>
<dbReference type="GO" id="GO:0004252">
    <property type="term" value="F:serine-type endopeptidase activity"/>
    <property type="evidence" value="ECO:0007669"/>
    <property type="project" value="UniProtKB-UniRule"/>
</dbReference>
<organism evidence="10 11">
    <name type="scientific">Haloactinopolyspora alba</name>
    <dbReference type="NCBI Taxonomy" id="648780"/>
    <lineage>
        <taxon>Bacteria</taxon>
        <taxon>Bacillati</taxon>
        <taxon>Actinomycetota</taxon>
        <taxon>Actinomycetes</taxon>
        <taxon>Jiangellales</taxon>
        <taxon>Jiangellaceae</taxon>
        <taxon>Haloactinopolyspora</taxon>
    </lineage>
</organism>
<evidence type="ECO:0000259" key="9">
    <source>
        <dbReference type="Pfam" id="PF00082"/>
    </source>
</evidence>
<evidence type="ECO:0000256" key="6">
    <source>
        <dbReference type="PROSITE-ProRule" id="PRU01240"/>
    </source>
</evidence>
<name>A0A2P8E8S6_9ACTN</name>
<dbReference type="PROSITE" id="PS51892">
    <property type="entry name" value="SUBTILASE"/>
    <property type="match status" value="1"/>
</dbReference>
<evidence type="ECO:0000313" key="11">
    <source>
        <dbReference type="Proteomes" id="UP000243528"/>
    </source>
</evidence>
<dbReference type="InterPro" id="IPR050131">
    <property type="entry name" value="Peptidase_S8_subtilisin-like"/>
</dbReference>
<dbReference type="PANTHER" id="PTHR43806:SF65">
    <property type="entry name" value="SERINE PROTEASE APRX"/>
    <property type="match status" value="1"/>
</dbReference>
<feature type="chain" id="PRO_5038423742" evidence="8">
    <location>
        <begin position="41"/>
        <end position="1456"/>
    </location>
</feature>
<dbReference type="EMBL" id="PYGE01000003">
    <property type="protein sequence ID" value="PSL05864.1"/>
    <property type="molecule type" value="Genomic_DNA"/>
</dbReference>
<dbReference type="InterPro" id="IPR000209">
    <property type="entry name" value="Peptidase_S8/S53_dom"/>
</dbReference>
<feature type="active site" description="Charge relay system" evidence="5 6">
    <location>
        <position position="573"/>
    </location>
</feature>
<feature type="signal peptide" evidence="8">
    <location>
        <begin position="1"/>
        <end position="40"/>
    </location>
</feature>
<dbReference type="PANTHER" id="PTHR43806">
    <property type="entry name" value="PEPTIDASE S8"/>
    <property type="match status" value="1"/>
</dbReference>
<dbReference type="PROSITE" id="PS00138">
    <property type="entry name" value="SUBTILASE_SER"/>
    <property type="match status" value="1"/>
</dbReference>
<dbReference type="PROSITE" id="PS00137">
    <property type="entry name" value="SUBTILASE_HIS"/>
    <property type="match status" value="1"/>
</dbReference>
<evidence type="ECO:0000256" key="1">
    <source>
        <dbReference type="ARBA" id="ARBA00011073"/>
    </source>
</evidence>
<dbReference type="Gene3D" id="2.130.10.10">
    <property type="entry name" value="YVTN repeat-like/Quinoprotein amine dehydrogenase"/>
    <property type="match status" value="4"/>
</dbReference>
<dbReference type="SUPFAM" id="SSF52025">
    <property type="entry name" value="PA domain"/>
    <property type="match status" value="1"/>
</dbReference>
<proteinExistence type="inferred from homology"/>
<dbReference type="PROSITE" id="PS00136">
    <property type="entry name" value="SUBTILASE_ASP"/>
    <property type="match status" value="1"/>
</dbReference>
<evidence type="ECO:0000256" key="3">
    <source>
        <dbReference type="ARBA" id="ARBA00022801"/>
    </source>
</evidence>
<dbReference type="InterPro" id="IPR023827">
    <property type="entry name" value="Peptidase_S8_Asp-AS"/>
</dbReference>
<dbReference type="InterPro" id="IPR036852">
    <property type="entry name" value="Peptidase_S8/S53_dom_sf"/>
</dbReference>
<accession>A0A2P8E8S6</accession>
<feature type="active site" description="Charge relay system" evidence="5 6">
    <location>
        <position position="196"/>
    </location>
</feature>
<keyword evidence="11" id="KW-1185">Reference proteome</keyword>
<dbReference type="GO" id="GO:0006508">
    <property type="term" value="P:proteolysis"/>
    <property type="evidence" value="ECO:0007669"/>
    <property type="project" value="UniProtKB-KW"/>
</dbReference>
<comment type="caution">
    <text evidence="10">The sequence shown here is derived from an EMBL/GenBank/DDBJ whole genome shotgun (WGS) entry which is preliminary data.</text>
</comment>
<sequence>MHRDTTSAGVARRSRRLRFGLGASAVVALVAAGLSPAASGTPPASHAQDEPEQRRVIVVMDGEPALGAAGADAMADGPGGLTHAAARDLAAEVSAHRAELRAAHRELLAAAADAGVRARTRHEFTDLVDAVAMTVAEADVRRLEALPGVADVVPDGRVRSATDVSVPLVGAPEVWQRADADGTPARGAGTTVAVLDSGIDYTNPSLGGAFGPGNKVVAGHDYVNGDADPMDDNGHGTHVAGIIAGDGDVTGVAPDARLTAYKVLDAGGGGYESDVIAGLEDAVDPANPHRADVVNLSLGSPGDGTDPIGLAATAATEAGVVVVAAAGNAGPGAHTVTSPAIADGVVAVGASASGLSVPSARMVEPREEPIQAFRAPYSASPPEQTLTGELVDVGDGTAEDYDRVGDVTGKVVAYRARVPRGMANVSPALIDQARLAEERGAIALLAYSGGSSGPVVAGAGSREPVLSDGTEPGTVDVPLRGAESGDSFRMDRIVVMGLRATQWSRLSRDLADGTVRIAVSGEDVTDRIAGFSSRGPTDEYELKPDLVAPGVEIRSTWPLAQWEPGVYRLSGTSMAGPHVAGAAALVRQLHPEATVADVGSRLVGSAKAVEGVGPATAGAGRLDVAAAASADVVADPASVSMGLADLSGPRVRGSGTVVLRNHGDEPADVALDTRAAPGSAGTATVEPATVRIPAGGQAEVRVSVSAATPTREADLSGWVVGRVGDDGTRLRVPYLLAARPLVVRTSPDPSDGASEAFVWSPVPLAEPPTLTVTPPKGRGYEVTAEHDHGDWYRAELTGRHAGAYTVDAAATTADGLGLRGSGSFEVADPPGPSNSPVRWQPIGPNGASGRIATTPADPDAAAVTQYLEAGPWTTDDRGATWTQHTRLPVAGGTGEIVVDADDPGTMWYAVNGSTGGFFDVLLDPTYTGRVLRTHDGGDTWKTLDLPDVHVIELLSDPDTEVLIAVTAESLLVSRDGGDTWSSYPNAAGSELAGAAVGGDDVFLAHRDGVLAVRGLVSGEPTATEQVYDAGDGSVDGLVADARLVAVLTGDDTVVGTRDGGATWRQLYDVPGGGAMDIVMSGADVVVTTYREHQHVGRDHARSWSTVPEPVTGAVENDVTAWGDGLLWSSPGAGLFRTGTDGSDPRRIGVQGTTPYDLEVVERDGTPTLLAGTDSDVYDTELPSRPKLEPDVAEWGLSGAESHTGTRVGQLAVSQHDPSTVWKVRKDALSHFWVYRSTDGGQTWDVRGRTTEVPHDIAVAPADPDRVVVPFWSLLGAGLYVTRDGGATWRKLYHPQGFTAVAAEPTEPGRLWLGSESGLYRSDDFGHTVHKVADGQVTAVEVSGSRVVAAGARIRVSTDGGETFETADSGSLPMRVTDLEVSPRDRDVWYAATGSYAANGLVKGGRGVLRSTDGGRSWVNVSGGLQNLDVVSLQAGPDGRWLFAGTVNGGVHRVRIR</sequence>
<keyword evidence="2 6" id="KW-0645">Protease</keyword>
<dbReference type="SUPFAM" id="SSF110296">
    <property type="entry name" value="Oligoxyloglucan reducing end-specific cellobiohydrolase"/>
    <property type="match status" value="2"/>
</dbReference>
<keyword evidence="4 6" id="KW-0720">Serine protease</keyword>
<dbReference type="Proteomes" id="UP000243528">
    <property type="component" value="Unassembled WGS sequence"/>
</dbReference>
<feature type="active site" description="Charge relay system" evidence="5 6">
    <location>
        <position position="235"/>
    </location>
</feature>
<keyword evidence="8" id="KW-0732">Signal</keyword>
<keyword evidence="3 6" id="KW-0378">Hydrolase</keyword>
<dbReference type="InterPro" id="IPR015943">
    <property type="entry name" value="WD40/YVTN_repeat-like_dom_sf"/>
</dbReference>
<evidence type="ECO:0000256" key="5">
    <source>
        <dbReference type="PIRSR" id="PIRSR615500-1"/>
    </source>
</evidence>
<dbReference type="InterPro" id="IPR023828">
    <property type="entry name" value="Peptidase_S8_Ser-AS"/>
</dbReference>
<dbReference type="CDD" id="cd15482">
    <property type="entry name" value="Sialidase_non-viral"/>
    <property type="match status" value="1"/>
</dbReference>
<dbReference type="RefSeq" id="WP_106536107.1">
    <property type="nucleotide sequence ID" value="NZ_ML142901.1"/>
</dbReference>
<evidence type="ECO:0000313" key="10">
    <source>
        <dbReference type="EMBL" id="PSL05864.1"/>
    </source>
</evidence>
<evidence type="ECO:0000256" key="4">
    <source>
        <dbReference type="ARBA" id="ARBA00022825"/>
    </source>
</evidence>